<dbReference type="GO" id="GO:0008168">
    <property type="term" value="F:methyltransferase activity"/>
    <property type="evidence" value="ECO:0007669"/>
    <property type="project" value="UniProtKB-KW"/>
</dbReference>
<protein>
    <submittedName>
        <fullName evidence="2">RNA demethylase ALKBH5</fullName>
    </submittedName>
</protein>
<proteinExistence type="predicted"/>
<feature type="compositionally biased region" description="Low complexity" evidence="1">
    <location>
        <begin position="92"/>
        <end position="102"/>
    </location>
</feature>
<keyword evidence="2" id="KW-0489">Methyltransferase</keyword>
<reference evidence="2 3" key="2">
    <citation type="submission" date="2019-04" db="EMBL/GenBank/DDBJ databases">
        <title>The genome sequence of big-headed turtle.</title>
        <authorList>
            <person name="Gong S."/>
        </authorList>
    </citation>
    <scope>NUCLEOTIDE SEQUENCE [LARGE SCALE GENOMIC DNA]</scope>
    <source>
        <strain evidence="2">DO16091913</strain>
        <tissue evidence="2">Muscle</tissue>
    </source>
</reference>
<feature type="region of interest" description="Disordered" evidence="1">
    <location>
        <begin position="126"/>
        <end position="146"/>
    </location>
</feature>
<accession>A0A4D9EYJ1</accession>
<dbReference type="Proteomes" id="UP000297703">
    <property type="component" value="Unassembled WGS sequence"/>
</dbReference>
<reference evidence="2 3" key="1">
    <citation type="submission" date="2019-04" db="EMBL/GenBank/DDBJ databases">
        <title>Draft genome of the big-headed turtle Platysternon megacephalum.</title>
        <authorList>
            <person name="Gong S."/>
        </authorList>
    </citation>
    <scope>NUCLEOTIDE SEQUENCE [LARGE SCALE GENOMIC DNA]</scope>
    <source>
        <strain evidence="2">DO16091913</strain>
        <tissue evidence="2">Muscle</tissue>
    </source>
</reference>
<organism evidence="2 3">
    <name type="scientific">Platysternon megacephalum</name>
    <name type="common">big-headed turtle</name>
    <dbReference type="NCBI Taxonomy" id="55544"/>
    <lineage>
        <taxon>Eukaryota</taxon>
        <taxon>Metazoa</taxon>
        <taxon>Chordata</taxon>
        <taxon>Craniata</taxon>
        <taxon>Vertebrata</taxon>
        <taxon>Euteleostomi</taxon>
        <taxon>Archelosauria</taxon>
        <taxon>Testudinata</taxon>
        <taxon>Testudines</taxon>
        <taxon>Cryptodira</taxon>
        <taxon>Durocryptodira</taxon>
        <taxon>Testudinoidea</taxon>
        <taxon>Platysternidae</taxon>
        <taxon>Platysternon</taxon>
    </lineage>
</organism>
<dbReference type="GO" id="GO:0032259">
    <property type="term" value="P:methylation"/>
    <property type="evidence" value="ECO:0007669"/>
    <property type="project" value="UniProtKB-KW"/>
</dbReference>
<evidence type="ECO:0000256" key="1">
    <source>
        <dbReference type="SAM" id="MobiDB-lite"/>
    </source>
</evidence>
<keyword evidence="3" id="KW-1185">Reference proteome</keyword>
<gene>
    <name evidence="2" type="ORF">DR999_PMT05885</name>
</gene>
<comment type="caution">
    <text evidence="2">The sequence shown here is derived from an EMBL/GenBank/DDBJ whole genome shotgun (WGS) entry which is preliminary data.</text>
</comment>
<evidence type="ECO:0000313" key="3">
    <source>
        <dbReference type="Proteomes" id="UP000297703"/>
    </source>
</evidence>
<dbReference type="EMBL" id="QXTE01000038">
    <property type="protein sequence ID" value="TFK10884.1"/>
    <property type="molecule type" value="Genomic_DNA"/>
</dbReference>
<name>A0A4D9EYJ1_9SAUR</name>
<feature type="compositionally biased region" description="Polar residues" evidence="1">
    <location>
        <begin position="126"/>
        <end position="135"/>
    </location>
</feature>
<sequence length="146" mass="15788">MMNISTKKQGFKKYALCPAVFPSSDAQVQCLKCLGENYSPACCQICSTLPPEPGRDTLQVFLLQDMLIAMPTRSKSSKGSGRKSKRTELVQSTSASKKSSGSIIRALVPSSYSKSTEALMVRSSALTSAKIKSTPTPDPNRSYKDL</sequence>
<feature type="region of interest" description="Disordered" evidence="1">
    <location>
        <begin position="72"/>
        <end position="102"/>
    </location>
</feature>
<dbReference type="AlphaFoldDB" id="A0A4D9EYJ1"/>
<keyword evidence="2" id="KW-0808">Transferase</keyword>
<evidence type="ECO:0000313" key="2">
    <source>
        <dbReference type="EMBL" id="TFK10884.1"/>
    </source>
</evidence>